<sequence length="93" mass="10442">MRRGRALFLERRGYRLRRLMDAARLLPVLGVFLFMLPILWGPQATGARSTAVDGVYLFLVWPVLIVLAYLISRRLAPVTEEAGDAWDEGGAGR</sequence>
<reference evidence="2" key="1">
    <citation type="submission" date="2016-10" db="EMBL/GenBank/DDBJ databases">
        <title>Sequence of Gallionella enrichment culture.</title>
        <authorList>
            <person name="Poehlein A."/>
            <person name="Muehling M."/>
            <person name="Daniel R."/>
        </authorList>
    </citation>
    <scope>NUCLEOTIDE SEQUENCE</scope>
</reference>
<organism evidence="2">
    <name type="scientific">mine drainage metagenome</name>
    <dbReference type="NCBI Taxonomy" id="410659"/>
    <lineage>
        <taxon>unclassified sequences</taxon>
        <taxon>metagenomes</taxon>
        <taxon>ecological metagenomes</taxon>
    </lineage>
</organism>
<accession>A0A1J5P8Q0</accession>
<dbReference type="EMBL" id="MLJW01006136">
    <property type="protein sequence ID" value="OIQ67120.1"/>
    <property type="molecule type" value="Genomic_DNA"/>
</dbReference>
<evidence type="ECO:0000256" key="1">
    <source>
        <dbReference type="SAM" id="Phobius"/>
    </source>
</evidence>
<comment type="caution">
    <text evidence="2">The sequence shown here is derived from an EMBL/GenBank/DDBJ whole genome shotgun (WGS) entry which is preliminary data.</text>
</comment>
<keyword evidence="1" id="KW-1133">Transmembrane helix</keyword>
<dbReference type="AlphaFoldDB" id="A0A1J5P8Q0"/>
<gene>
    <name evidence="2" type="ORF">GALL_513020</name>
</gene>
<protein>
    <submittedName>
        <fullName evidence="2">Uncharacterized protein</fullName>
    </submittedName>
</protein>
<feature type="transmembrane region" description="Helical" evidence="1">
    <location>
        <begin position="54"/>
        <end position="71"/>
    </location>
</feature>
<keyword evidence="1" id="KW-0472">Membrane</keyword>
<keyword evidence="1" id="KW-0812">Transmembrane</keyword>
<feature type="transmembrane region" description="Helical" evidence="1">
    <location>
        <begin position="21"/>
        <end position="42"/>
    </location>
</feature>
<name>A0A1J5P8Q0_9ZZZZ</name>
<evidence type="ECO:0000313" key="2">
    <source>
        <dbReference type="EMBL" id="OIQ67120.1"/>
    </source>
</evidence>
<proteinExistence type="predicted"/>